<dbReference type="InterPro" id="IPR012796">
    <property type="entry name" value="Lysidine-tRNA-synth_C"/>
</dbReference>
<dbReference type="Pfam" id="PF11734">
    <property type="entry name" value="TilS_C"/>
    <property type="match status" value="1"/>
</dbReference>
<protein>
    <recommendedName>
        <fullName evidence="8">tRNA(Ile)-lysidine synthase</fullName>
        <ecNumber evidence="8">6.3.4.19</ecNumber>
    </recommendedName>
    <alternativeName>
        <fullName evidence="8">tRNA(Ile)-2-lysyl-cytidine synthase</fullName>
    </alternativeName>
    <alternativeName>
        <fullName evidence="8">tRNA(Ile)-lysidine synthetase</fullName>
    </alternativeName>
</protein>
<dbReference type="HAMAP" id="MF_01161">
    <property type="entry name" value="tRNA_Ile_lys_synt"/>
    <property type="match status" value="1"/>
</dbReference>
<dbReference type="SUPFAM" id="SSF56037">
    <property type="entry name" value="PheT/TilS domain"/>
    <property type="match status" value="1"/>
</dbReference>
<dbReference type="EMBL" id="JBHSPH010000010">
    <property type="protein sequence ID" value="MFC5864476.1"/>
    <property type="molecule type" value="Genomic_DNA"/>
</dbReference>
<dbReference type="Gene3D" id="1.20.59.20">
    <property type="match status" value="1"/>
</dbReference>
<keyword evidence="11" id="KW-1185">Reference proteome</keyword>
<dbReference type="RefSeq" id="WP_263333144.1">
    <property type="nucleotide sequence ID" value="NZ_JAGSYH010000001.1"/>
</dbReference>
<keyword evidence="4 8" id="KW-0819">tRNA processing</keyword>
<keyword evidence="2 8" id="KW-0963">Cytoplasm</keyword>
<comment type="function">
    <text evidence="8">Ligates lysine onto the cytidine present at position 34 of the AUA codon-specific tRNA(Ile) that contains the anticodon CAU, in an ATP-dependent manner. Cytidine is converted to lysidine, thus changing the amino acid specificity of the tRNA from methionine to isoleucine.</text>
</comment>
<proteinExistence type="inferred from homology"/>
<comment type="domain">
    <text evidence="8">The N-terminal region contains the highly conserved SGGXDS motif, predicted to be a P-loop motif involved in ATP binding.</text>
</comment>
<dbReference type="Gene3D" id="3.40.50.620">
    <property type="entry name" value="HUPs"/>
    <property type="match status" value="1"/>
</dbReference>
<dbReference type="PANTHER" id="PTHR43033">
    <property type="entry name" value="TRNA(ILE)-LYSIDINE SYNTHASE-RELATED"/>
    <property type="match status" value="1"/>
</dbReference>
<evidence type="ECO:0000256" key="7">
    <source>
        <dbReference type="ARBA" id="ARBA00048539"/>
    </source>
</evidence>
<dbReference type="SUPFAM" id="SSF52402">
    <property type="entry name" value="Adenine nucleotide alpha hydrolases-like"/>
    <property type="match status" value="1"/>
</dbReference>
<comment type="caution">
    <text evidence="10">The sequence shown here is derived from an EMBL/GenBank/DDBJ whole genome shotgun (WGS) entry which is preliminary data.</text>
</comment>
<dbReference type="Proteomes" id="UP001596091">
    <property type="component" value="Unassembled WGS sequence"/>
</dbReference>
<keyword evidence="3 8" id="KW-0436">Ligase</keyword>
<evidence type="ECO:0000256" key="5">
    <source>
        <dbReference type="ARBA" id="ARBA00022741"/>
    </source>
</evidence>
<dbReference type="EC" id="6.3.4.19" evidence="8"/>
<sequence>MPIDRSLLKPGLRLAVGLSGGADSVALTLTLAGLTAELGLVLHLAHLHHGLRGTEADEDQRFCAELAERLEVPFFTHRVDAAAEAKMQGESIEEAARRLRYGWFRELMAGHRLDAVATAHTLDDQAETVLGKFLRGAWTEGLSGIFPSVAFAEGRILRPFLTVSRSDIEVYLQSEGQEWREDSSNRDVAFTRNRLRHDLLPDLERWNPQIKGHLAGMAMIARDEEEYWETELARLAPQVMLSGLPVRGGGRDNSGEEVLALDVVRLAGIEIAAQRRLIRYAAERLGVVLDFEATESVRRMAAEGRAGNKLTLTAGLRAERTPREIRFSRSAGGTPDLPMTVELCVPGEAEVFGWRFRVEGKAGTNVVVRNWKPGDKVTLRYSSGRRKVKEVLERLKVTGEARSIWPVVEWMGQLVWMQGVEVQPVDGVVIRAEKLS</sequence>
<evidence type="ECO:0000313" key="10">
    <source>
        <dbReference type="EMBL" id="MFC5864476.1"/>
    </source>
</evidence>
<evidence type="ECO:0000259" key="9">
    <source>
        <dbReference type="SMART" id="SM00977"/>
    </source>
</evidence>
<dbReference type="InterPro" id="IPR011063">
    <property type="entry name" value="TilS/TtcA_N"/>
</dbReference>
<dbReference type="NCBIfam" id="TIGR02433">
    <property type="entry name" value="lysidine_TilS_C"/>
    <property type="match status" value="1"/>
</dbReference>
<dbReference type="InterPro" id="IPR012094">
    <property type="entry name" value="tRNA_Ile_lys_synt"/>
</dbReference>
<dbReference type="SUPFAM" id="SSF82829">
    <property type="entry name" value="MesJ substrate recognition domain-like"/>
    <property type="match status" value="1"/>
</dbReference>
<dbReference type="PANTHER" id="PTHR43033:SF1">
    <property type="entry name" value="TRNA(ILE)-LYSIDINE SYNTHASE-RELATED"/>
    <property type="match status" value="1"/>
</dbReference>
<feature type="domain" description="Lysidine-tRNA(Ile) synthetase C-terminal" evidence="9">
    <location>
        <begin position="366"/>
        <end position="432"/>
    </location>
</feature>
<keyword evidence="5 8" id="KW-0547">Nucleotide-binding</keyword>
<name>A0ABW1EJJ9_9BACT</name>
<organism evidence="10 11">
    <name type="scientific">Acidicapsa dinghuensis</name>
    <dbReference type="NCBI Taxonomy" id="2218256"/>
    <lineage>
        <taxon>Bacteria</taxon>
        <taxon>Pseudomonadati</taxon>
        <taxon>Acidobacteriota</taxon>
        <taxon>Terriglobia</taxon>
        <taxon>Terriglobales</taxon>
        <taxon>Acidobacteriaceae</taxon>
        <taxon>Acidicapsa</taxon>
    </lineage>
</organism>
<evidence type="ECO:0000313" key="11">
    <source>
        <dbReference type="Proteomes" id="UP001596091"/>
    </source>
</evidence>
<evidence type="ECO:0000256" key="4">
    <source>
        <dbReference type="ARBA" id="ARBA00022694"/>
    </source>
</evidence>
<gene>
    <name evidence="8 10" type="primary">tilS</name>
    <name evidence="10" type="ORF">ACFPT7_19370</name>
</gene>
<evidence type="ECO:0000256" key="6">
    <source>
        <dbReference type="ARBA" id="ARBA00022840"/>
    </source>
</evidence>
<evidence type="ECO:0000256" key="3">
    <source>
        <dbReference type="ARBA" id="ARBA00022598"/>
    </source>
</evidence>
<comment type="similarity">
    <text evidence="8">Belongs to the tRNA(Ile)-lysidine synthase family.</text>
</comment>
<accession>A0ABW1EJJ9</accession>
<dbReference type="CDD" id="cd01992">
    <property type="entry name" value="TilS_N"/>
    <property type="match status" value="1"/>
</dbReference>
<dbReference type="InterPro" id="IPR014729">
    <property type="entry name" value="Rossmann-like_a/b/a_fold"/>
</dbReference>
<dbReference type="NCBIfam" id="TIGR02432">
    <property type="entry name" value="lysidine_TilS_N"/>
    <property type="match status" value="1"/>
</dbReference>
<comment type="catalytic activity">
    <reaction evidence="7 8">
        <text>cytidine(34) in tRNA(Ile2) + L-lysine + ATP = lysidine(34) in tRNA(Ile2) + AMP + diphosphate + H(+)</text>
        <dbReference type="Rhea" id="RHEA:43744"/>
        <dbReference type="Rhea" id="RHEA-COMP:10625"/>
        <dbReference type="Rhea" id="RHEA-COMP:10670"/>
        <dbReference type="ChEBI" id="CHEBI:15378"/>
        <dbReference type="ChEBI" id="CHEBI:30616"/>
        <dbReference type="ChEBI" id="CHEBI:32551"/>
        <dbReference type="ChEBI" id="CHEBI:33019"/>
        <dbReference type="ChEBI" id="CHEBI:82748"/>
        <dbReference type="ChEBI" id="CHEBI:83665"/>
        <dbReference type="ChEBI" id="CHEBI:456215"/>
        <dbReference type="EC" id="6.3.4.19"/>
    </reaction>
</comment>
<keyword evidence="6 8" id="KW-0067">ATP-binding</keyword>
<evidence type="ECO:0000256" key="1">
    <source>
        <dbReference type="ARBA" id="ARBA00004496"/>
    </source>
</evidence>
<reference evidence="11" key="1">
    <citation type="journal article" date="2019" name="Int. J. Syst. Evol. Microbiol.">
        <title>The Global Catalogue of Microorganisms (GCM) 10K type strain sequencing project: providing services to taxonomists for standard genome sequencing and annotation.</title>
        <authorList>
            <consortium name="The Broad Institute Genomics Platform"/>
            <consortium name="The Broad Institute Genome Sequencing Center for Infectious Disease"/>
            <person name="Wu L."/>
            <person name="Ma J."/>
        </authorList>
    </citation>
    <scope>NUCLEOTIDE SEQUENCE [LARGE SCALE GENOMIC DNA]</scope>
    <source>
        <strain evidence="11">JCM 4087</strain>
    </source>
</reference>
<dbReference type="InterPro" id="IPR012795">
    <property type="entry name" value="tRNA_Ile_lys_synt_N"/>
</dbReference>
<dbReference type="Pfam" id="PF01171">
    <property type="entry name" value="ATP_bind_3"/>
    <property type="match status" value="1"/>
</dbReference>
<feature type="binding site" evidence="8">
    <location>
        <begin position="19"/>
        <end position="24"/>
    </location>
    <ligand>
        <name>ATP</name>
        <dbReference type="ChEBI" id="CHEBI:30616"/>
    </ligand>
</feature>
<dbReference type="GO" id="GO:0032267">
    <property type="term" value="F:tRNA(Ile)-lysidine synthase activity"/>
    <property type="evidence" value="ECO:0007669"/>
    <property type="project" value="UniProtKB-EC"/>
</dbReference>
<dbReference type="SMART" id="SM00977">
    <property type="entry name" value="TilS_C"/>
    <property type="match status" value="1"/>
</dbReference>
<evidence type="ECO:0000256" key="8">
    <source>
        <dbReference type="HAMAP-Rule" id="MF_01161"/>
    </source>
</evidence>
<evidence type="ECO:0000256" key="2">
    <source>
        <dbReference type="ARBA" id="ARBA00022490"/>
    </source>
</evidence>
<comment type="subcellular location">
    <subcellularLocation>
        <location evidence="1 8">Cytoplasm</location>
    </subcellularLocation>
</comment>